<keyword evidence="5 10" id="KW-0548">Nucleotidyltransferase</keyword>
<proteinExistence type="inferred from homology"/>
<dbReference type="Pfam" id="PF14700">
    <property type="entry name" value="RPOL_N"/>
    <property type="match status" value="1"/>
</dbReference>
<dbReference type="InterPro" id="IPR029262">
    <property type="entry name" value="RPOL_N"/>
</dbReference>
<evidence type="ECO:0000256" key="2">
    <source>
        <dbReference type="ARBA" id="ARBA00009493"/>
    </source>
</evidence>
<dbReference type="PROSITE" id="PS00489">
    <property type="entry name" value="RNA_POL_PHAGE_2"/>
    <property type="match status" value="1"/>
</dbReference>
<dbReference type="Pfam" id="PF00940">
    <property type="entry name" value="RNA_pol"/>
    <property type="match status" value="1"/>
</dbReference>
<dbReference type="InterPro" id="IPR011990">
    <property type="entry name" value="TPR-like_helical_dom_sf"/>
</dbReference>
<dbReference type="GO" id="GO:0034245">
    <property type="term" value="C:mitochondrial DNA-directed RNA polymerase complex"/>
    <property type="evidence" value="ECO:0007669"/>
    <property type="project" value="TreeGrafter"/>
</dbReference>
<dbReference type="FunFam" id="1.10.287.280:FF:000001">
    <property type="entry name" value="DNA-directed RNA polymerase"/>
    <property type="match status" value="1"/>
</dbReference>
<feature type="compositionally biased region" description="Acidic residues" evidence="11">
    <location>
        <begin position="1243"/>
        <end position="1264"/>
    </location>
</feature>
<feature type="region of interest" description="Disordered" evidence="11">
    <location>
        <begin position="20"/>
        <end position="41"/>
    </location>
</feature>
<evidence type="ECO:0000256" key="6">
    <source>
        <dbReference type="ARBA" id="ARBA00022946"/>
    </source>
</evidence>
<keyword evidence="4 10" id="KW-0808">Transferase</keyword>
<comment type="function">
    <text evidence="10">DNA-dependent RNA polymerase catalyzes the transcription of DNA into RNA using the four ribonucleoside triphosphates as substrates.</text>
</comment>
<dbReference type="EMBL" id="CACVBS010000036">
    <property type="protein sequence ID" value="CAA7262650.1"/>
    <property type="molecule type" value="Genomic_DNA"/>
</dbReference>
<evidence type="ECO:0000256" key="4">
    <source>
        <dbReference type="ARBA" id="ARBA00022679"/>
    </source>
</evidence>
<dbReference type="Gene3D" id="1.10.287.280">
    <property type="match status" value="1"/>
</dbReference>
<comment type="similarity">
    <text evidence="2 10">Belongs to the phage and mitochondrial RNA polymerase family.</text>
</comment>
<keyword evidence="7" id="KW-0496">Mitochondrion</keyword>
<feature type="compositionally biased region" description="Acidic residues" evidence="11">
    <location>
        <begin position="1213"/>
        <end position="1227"/>
    </location>
</feature>
<dbReference type="SMART" id="SM01311">
    <property type="entry name" value="RPOL_N"/>
    <property type="match status" value="1"/>
</dbReference>
<dbReference type="InterPro" id="IPR046950">
    <property type="entry name" value="DNA-dir_Rpol_C_phage-type"/>
</dbReference>
<dbReference type="Gene3D" id="1.10.287.260">
    <property type="match status" value="1"/>
</dbReference>
<dbReference type="Gene3D" id="1.10.1320.10">
    <property type="entry name" value="DNA-directed RNA polymerase, N-terminal domain"/>
    <property type="match status" value="1"/>
</dbReference>
<comment type="caution">
    <text evidence="13">The sequence shown here is derived from an EMBL/GenBank/DDBJ whole genome shotgun (WGS) entry which is preliminary data.</text>
</comment>
<keyword evidence="6" id="KW-0809">Transit peptide</keyword>
<dbReference type="GO" id="GO:0006390">
    <property type="term" value="P:mitochondrial transcription"/>
    <property type="evidence" value="ECO:0007669"/>
    <property type="project" value="TreeGrafter"/>
</dbReference>
<keyword evidence="14" id="KW-1185">Reference proteome</keyword>
<protein>
    <recommendedName>
        <fullName evidence="10">DNA-directed RNA polymerase</fullName>
        <ecNumber evidence="10">2.7.7.6</ecNumber>
    </recommendedName>
</protein>
<dbReference type="Gene3D" id="1.10.150.20">
    <property type="entry name" value="5' to 3' exonuclease, C-terminal subdomain"/>
    <property type="match status" value="1"/>
</dbReference>
<evidence type="ECO:0000256" key="5">
    <source>
        <dbReference type="ARBA" id="ARBA00022695"/>
    </source>
</evidence>
<dbReference type="PANTHER" id="PTHR10102">
    <property type="entry name" value="DNA-DIRECTED RNA POLYMERASE, MITOCHONDRIAL"/>
    <property type="match status" value="1"/>
</dbReference>
<reference evidence="13 14" key="1">
    <citation type="submission" date="2020-01" db="EMBL/GenBank/DDBJ databases">
        <authorList>
            <person name="Gupta K D."/>
        </authorList>
    </citation>
    <scope>NUCLEOTIDE SEQUENCE [LARGE SCALE GENOMIC DNA]</scope>
</reference>
<dbReference type="PROSITE" id="PS00900">
    <property type="entry name" value="RNA_POL_PHAGE_1"/>
    <property type="match status" value="1"/>
</dbReference>
<dbReference type="InterPro" id="IPR002092">
    <property type="entry name" value="DNA-dir_Rpol_phage-type"/>
</dbReference>
<accession>A0A8S0VUT1</accession>
<dbReference type="EC" id="2.7.7.6" evidence="10"/>
<dbReference type="SUPFAM" id="SSF56672">
    <property type="entry name" value="DNA/RNA polymerases"/>
    <property type="match status" value="1"/>
</dbReference>
<sequence length="1316" mass="148350">MIPRTARKLETTLLSSRQALPRPARLYSTPSKRRSAPAAATATAQVPIHDFPPFLAQNVPSSSTHSIDTISQFLLQRPGLTVVPTPRPLKSFEHDNERWYPDSRTIDMAGIIDACLHNLQDVPRARGVFQRLRTKVGSPLLETRLYNAFLEAYIGMAQKEEKKRSYWIDEAWRLYDAMEEGLEEVLPNANTYSLMLLLWHRVKTREIHMEGDVNGQTPGYLLSKLVDREIPVMDVVSNPTLGSAELMTEIAKMLSSEAVNLGFKDVLQQLGHSQAVEATAPLLKDVPEVMPVYKTVTSKQSPSDPDVEVPFNLDAMRRHLADVLEARKVLDQDLNARQKHLEASVYDLALEHLEHRAKVFSEKGLDQNQHLLDSELQKWMWTWHLCFVERLKVEVARMNKSRAKDVKDIAPYMTLIKPEKLSLLTILEVMRLQGSTNAGIGMKTTRTLISVGRAVENEYKAQMCKKHDIPVPEFGTWSAESYFSSMGYQHLRQRRVAAARMMEDGEAWTTSWSQATRSRVGAVLVECLMDVAEVLRTKVDPKTNEIQSESQPAFFHGYEYQRGQKLGVLKLNPIVTERMAKDSLARTVHPRHLPMLVKPRPWLNYNDGGYIYNKCNAMRFKDSVEQEVYLKEATNAGTVELVYAGLDILGSTPWRINKPIFDVVLEVWNSGERMGKIPPAVYDQPEPVLEEGKEKDMEARSHFMQRHRVWAQEKGNNHSDRCSVNYKIEIARAFLADTIYLPHNLDFRGRAYPIPPHLNHIGDDLSRALLKFEVAKPLGERGFRWLKIHLANLYGYDKANFDERVQWVEDHIEDIVESATNPLKGSGWWKKADDPWQCLATCIELKNALALEDPTTYECSLPVHQDGTCNGLQHYAALGGDAQGARQVNLAAADRPSDVYTHISLEVESQIQAEAAAGNETAKILLGKITRKVVKQTVMTTVYGVTFVGAREQIERQLRDRSDIPEEKTWAASSYLAKKVMASIGDTFRGAKSIQLWLNLCARLIAKSIPAERLHLVKNPFGELLVGIPRSRVKKEQMTSVIWTTALGLPIVQPYRKTARKQVMTAVQSVYISDPNAPSEVNAVKQATAFPPNFIHSLDATHMMLTALECRNQNLTFASVHDSYWTHACDVDQMSSIIRDTFIALHSSDILRKLEQEFRERYKGHKIPLESISARGGMVKQLAAAGTRIKAYKRQEHALRGIKDIVEFTDEESSVAETTVPDEDGADLEVKPKKSQASKAKDDVDDDDFLSTLLEGEEGMGEEEGSNKKGKKSTNELDNAALLAGKFVSLTDLIPPLPDKGTFNVQAIKSSQYFFS</sequence>
<dbReference type="Proteomes" id="UP000467700">
    <property type="component" value="Unassembled WGS sequence"/>
</dbReference>
<evidence type="ECO:0000256" key="1">
    <source>
        <dbReference type="ARBA" id="ARBA00004173"/>
    </source>
</evidence>
<keyword evidence="3 10" id="KW-0240">DNA-directed RNA polymerase</keyword>
<evidence type="ECO:0000313" key="14">
    <source>
        <dbReference type="Proteomes" id="UP000467700"/>
    </source>
</evidence>
<comment type="subcellular location">
    <subcellularLocation>
        <location evidence="1">Mitochondrion</location>
    </subcellularLocation>
</comment>
<feature type="region of interest" description="Disordered" evidence="11">
    <location>
        <begin position="1213"/>
        <end position="1274"/>
    </location>
</feature>
<dbReference type="GO" id="GO:0003899">
    <property type="term" value="F:DNA-directed RNA polymerase activity"/>
    <property type="evidence" value="ECO:0007669"/>
    <property type="project" value="UniProtKB-EC"/>
</dbReference>
<dbReference type="InterPro" id="IPR024075">
    <property type="entry name" value="DNA-dir_RNA_pol_helix_hairp_sf"/>
</dbReference>
<organism evidence="13 14">
    <name type="scientific">Cyclocybe aegerita</name>
    <name type="common">Black poplar mushroom</name>
    <name type="synonym">Agrocybe aegerita</name>
    <dbReference type="NCBI Taxonomy" id="1973307"/>
    <lineage>
        <taxon>Eukaryota</taxon>
        <taxon>Fungi</taxon>
        <taxon>Dikarya</taxon>
        <taxon>Basidiomycota</taxon>
        <taxon>Agaricomycotina</taxon>
        <taxon>Agaricomycetes</taxon>
        <taxon>Agaricomycetidae</taxon>
        <taxon>Agaricales</taxon>
        <taxon>Agaricineae</taxon>
        <taxon>Bolbitiaceae</taxon>
        <taxon>Cyclocybe</taxon>
    </lineage>
</organism>
<evidence type="ECO:0000259" key="12">
    <source>
        <dbReference type="SMART" id="SM01311"/>
    </source>
</evidence>
<evidence type="ECO:0000256" key="7">
    <source>
        <dbReference type="ARBA" id="ARBA00023128"/>
    </source>
</evidence>
<evidence type="ECO:0000256" key="9">
    <source>
        <dbReference type="ARBA" id="ARBA00048552"/>
    </source>
</evidence>
<feature type="domain" description="DNA-directed RNA polymerase N-terminal" evidence="12">
    <location>
        <begin position="336"/>
        <end position="651"/>
    </location>
</feature>
<dbReference type="Gene3D" id="1.25.40.10">
    <property type="entry name" value="Tetratricopeptide repeat domain"/>
    <property type="match status" value="1"/>
</dbReference>
<dbReference type="PANTHER" id="PTHR10102:SF0">
    <property type="entry name" value="DNA-DIRECTED RNA POLYMERASE, MITOCHONDRIAL"/>
    <property type="match status" value="1"/>
</dbReference>
<evidence type="ECO:0000313" key="13">
    <source>
        <dbReference type="EMBL" id="CAA7262650.1"/>
    </source>
</evidence>
<evidence type="ECO:0000256" key="3">
    <source>
        <dbReference type="ARBA" id="ARBA00022478"/>
    </source>
</evidence>
<name>A0A8S0VUT1_CYCAE</name>
<evidence type="ECO:0000256" key="10">
    <source>
        <dbReference type="RuleBase" id="RU003805"/>
    </source>
</evidence>
<dbReference type="InterPro" id="IPR043502">
    <property type="entry name" value="DNA/RNA_pol_sf"/>
</dbReference>
<dbReference type="GO" id="GO:0001018">
    <property type="term" value="F:mitochondrial promoter sequence-specific DNA binding"/>
    <property type="evidence" value="ECO:0007669"/>
    <property type="project" value="TreeGrafter"/>
</dbReference>
<evidence type="ECO:0000256" key="11">
    <source>
        <dbReference type="SAM" id="MobiDB-lite"/>
    </source>
</evidence>
<keyword evidence="8 10" id="KW-0804">Transcription</keyword>
<gene>
    <name evidence="13" type="ORF">AAE3_LOCUS4706</name>
</gene>
<dbReference type="InterPro" id="IPR037159">
    <property type="entry name" value="RNA_POL_N_sf"/>
</dbReference>
<dbReference type="FunFam" id="1.10.150.20:FF:000041">
    <property type="entry name" value="DNA-directed RNA polymerase"/>
    <property type="match status" value="1"/>
</dbReference>
<evidence type="ECO:0000256" key="8">
    <source>
        <dbReference type="ARBA" id="ARBA00023163"/>
    </source>
</evidence>
<comment type="catalytic activity">
    <reaction evidence="9 10">
        <text>RNA(n) + a ribonucleoside 5'-triphosphate = RNA(n+1) + diphosphate</text>
        <dbReference type="Rhea" id="RHEA:21248"/>
        <dbReference type="Rhea" id="RHEA-COMP:14527"/>
        <dbReference type="Rhea" id="RHEA-COMP:17342"/>
        <dbReference type="ChEBI" id="CHEBI:33019"/>
        <dbReference type="ChEBI" id="CHEBI:61557"/>
        <dbReference type="ChEBI" id="CHEBI:140395"/>
        <dbReference type="EC" id="2.7.7.6"/>
    </reaction>
</comment>
<dbReference type="OrthoDB" id="276422at2759"/>